<evidence type="ECO:0000313" key="3">
    <source>
        <dbReference type="Proteomes" id="UP000185772"/>
    </source>
</evidence>
<dbReference type="Pfam" id="PF06772">
    <property type="entry name" value="LtrA"/>
    <property type="match status" value="1"/>
</dbReference>
<feature type="transmembrane region" description="Helical" evidence="1">
    <location>
        <begin position="308"/>
        <end position="327"/>
    </location>
</feature>
<feature type="transmembrane region" description="Helical" evidence="1">
    <location>
        <begin position="113"/>
        <end position="132"/>
    </location>
</feature>
<keyword evidence="1" id="KW-0472">Membrane</keyword>
<feature type="transmembrane region" description="Helical" evidence="1">
    <location>
        <begin position="197"/>
        <end position="216"/>
    </location>
</feature>
<dbReference type="Proteomes" id="UP000185772">
    <property type="component" value="Unassembled WGS sequence"/>
</dbReference>
<dbReference type="PANTHER" id="PTHR36840:SF1">
    <property type="entry name" value="BLL5714 PROTEIN"/>
    <property type="match status" value="1"/>
</dbReference>
<accession>A0A1Q8VZZ2</accession>
<comment type="caution">
    <text evidence="2">The sequence shown here is derived from an EMBL/GenBank/DDBJ whole genome shotgun (WGS) entry which is preliminary data.</text>
</comment>
<evidence type="ECO:0000256" key="1">
    <source>
        <dbReference type="SAM" id="Phobius"/>
    </source>
</evidence>
<feature type="transmembrane region" description="Helical" evidence="1">
    <location>
        <begin position="228"/>
        <end position="249"/>
    </location>
</feature>
<protein>
    <submittedName>
        <fullName evidence="2">Low temperature requirement protein A</fullName>
    </submittedName>
</protein>
<gene>
    <name evidence="2" type="ORF">BKH27_04205</name>
</gene>
<name>A0A1Q8VZZ2_9ACTO</name>
<reference evidence="2 3" key="1">
    <citation type="submission" date="2016-12" db="EMBL/GenBank/DDBJ databases">
        <title>Genomic comparison of strains in the 'Actinomyces naeslundii' group.</title>
        <authorList>
            <person name="Mughal S.R."/>
            <person name="Do T."/>
            <person name="Gilbert S.C."/>
            <person name="Witherden E.A."/>
            <person name="Didelot X."/>
            <person name="Beighton D."/>
        </authorList>
    </citation>
    <scope>NUCLEOTIDE SEQUENCE [LARGE SCALE GENOMIC DNA]</scope>
    <source>
        <strain evidence="2 3">MMRCO6-1</strain>
    </source>
</reference>
<feature type="transmembrane region" description="Helical" evidence="1">
    <location>
        <begin position="89"/>
        <end position="106"/>
    </location>
</feature>
<keyword evidence="1" id="KW-0812">Transmembrane</keyword>
<dbReference type="InterPro" id="IPR010640">
    <property type="entry name" value="Low_temperature_requirement_A"/>
</dbReference>
<sequence>MRRIVTAQRPAERQGIGSLLPHRSVDPVMLFFDLVYVFLITELNGVIREESGWRGLAHAGVLLVLIYWQWLLVTIQSSLRDASTNRHRLTIMTLMVIVMVSAVVVPRAFEERALIFATSCWLSRLVITFHLARHENSNAFRMDLVSSLIQGPLLLGGAIMGGNGQLALWALAALWEITGPLRHSRAMSTQRYDVGNVVERFSLLIIVALGETIVSIATPQTELEHLTWADLGGLVAAFIIVGGLWWAYFHHSLGLMEHYINRARVPFRAVRSLLAYGHLALVAGLIALAAGLHHVMEEPRDHVPMETSALLCSGVIVFLAMFAVIRLRNAHRIYRSRIVACALCLALIPAGPHMSGMLLVSLLALVTVAECLWETLAPAAAGVPDLDELAERAAQA</sequence>
<evidence type="ECO:0000313" key="2">
    <source>
        <dbReference type="EMBL" id="OLO54198.1"/>
    </source>
</evidence>
<dbReference type="PANTHER" id="PTHR36840">
    <property type="entry name" value="BLL5714 PROTEIN"/>
    <property type="match status" value="1"/>
</dbReference>
<feature type="transmembrane region" description="Helical" evidence="1">
    <location>
        <begin position="339"/>
        <end position="366"/>
    </location>
</feature>
<organism evidence="2 3">
    <name type="scientific">Actinomyces oris</name>
    <dbReference type="NCBI Taxonomy" id="544580"/>
    <lineage>
        <taxon>Bacteria</taxon>
        <taxon>Bacillati</taxon>
        <taxon>Actinomycetota</taxon>
        <taxon>Actinomycetes</taxon>
        <taxon>Actinomycetales</taxon>
        <taxon>Actinomycetaceae</taxon>
        <taxon>Actinomyces</taxon>
    </lineage>
</organism>
<dbReference type="EMBL" id="MSKM01000014">
    <property type="protein sequence ID" value="OLO54198.1"/>
    <property type="molecule type" value="Genomic_DNA"/>
</dbReference>
<proteinExistence type="predicted"/>
<dbReference type="AlphaFoldDB" id="A0A1Q8VZZ2"/>
<feature type="transmembrane region" description="Helical" evidence="1">
    <location>
        <begin position="59"/>
        <end position="77"/>
    </location>
</feature>
<feature type="transmembrane region" description="Helical" evidence="1">
    <location>
        <begin position="152"/>
        <end position="177"/>
    </location>
</feature>
<keyword evidence="1" id="KW-1133">Transmembrane helix</keyword>
<feature type="transmembrane region" description="Helical" evidence="1">
    <location>
        <begin position="270"/>
        <end position="296"/>
    </location>
</feature>